<evidence type="ECO:0000313" key="2">
    <source>
        <dbReference type="Proteomes" id="UP000726777"/>
    </source>
</evidence>
<protein>
    <submittedName>
        <fullName evidence="1">Uncharacterized protein</fullName>
    </submittedName>
</protein>
<name>A0A9Q3UHG3_VIBPH</name>
<accession>A0A9Q3UHG3</accession>
<dbReference type="AlphaFoldDB" id="A0A9Q3UHG3"/>
<dbReference type="EMBL" id="JACVHL010000029">
    <property type="protein sequence ID" value="MCC3807680.1"/>
    <property type="molecule type" value="Genomic_DNA"/>
</dbReference>
<gene>
    <name evidence="1" type="ORF">IB292_21915</name>
</gene>
<comment type="caution">
    <text evidence="1">The sequence shown here is derived from an EMBL/GenBank/DDBJ whole genome shotgun (WGS) entry which is preliminary data.</text>
</comment>
<dbReference type="RefSeq" id="WP_228085948.1">
    <property type="nucleotide sequence ID" value="NZ_JACVHL010000029.1"/>
</dbReference>
<dbReference type="Proteomes" id="UP000726777">
    <property type="component" value="Unassembled WGS sequence"/>
</dbReference>
<sequence length="345" mass="40106">MILEFFKKIWNKCIRYSFTQTEEWQLSLLNQINLETPKFYAPSADGELLVHWELIFQSVPSLYRDYFNQLIVERTETVEHFDFGLIDSLCASKSFGRTHWNCINGSWFHSVSAWGAGMYPTHDGLDIDMYCNQSLAGLDQSDWVENISHIKREGFRKDGIIVHHYDWLGRYECINSGGSHHAAMLIHQIRTQKLSYTRKAIVTYYSLNLEPLYQFLECGYLAFVTTPKCYFAPYGDDSLLLRHVLNGYFCQNVYDVGLRGCTPNGATIVIMNKSDLKISLNVFEKWYNRQIKIGKIIPLIDLLSNTLKYCVTPYNHKLDSIYLGDPLRRSDIKLREIISKLVNDN</sequence>
<reference evidence="1" key="1">
    <citation type="submission" date="2020-09" db="EMBL/GenBank/DDBJ databases">
        <title>Genome sequence of Vibrio parahaemolyticus isolates.</title>
        <authorList>
            <person name="Hammerl J.A."/>
            <person name="Strauch E."/>
        </authorList>
    </citation>
    <scope>NUCLEOTIDE SEQUENCE</scope>
    <source>
        <strain evidence="1">17-VB00146</strain>
    </source>
</reference>
<proteinExistence type="predicted"/>
<evidence type="ECO:0000313" key="1">
    <source>
        <dbReference type="EMBL" id="MCC3807680.1"/>
    </source>
</evidence>
<organism evidence="1 2">
    <name type="scientific">Vibrio parahaemolyticus</name>
    <dbReference type="NCBI Taxonomy" id="670"/>
    <lineage>
        <taxon>Bacteria</taxon>
        <taxon>Pseudomonadati</taxon>
        <taxon>Pseudomonadota</taxon>
        <taxon>Gammaproteobacteria</taxon>
        <taxon>Vibrionales</taxon>
        <taxon>Vibrionaceae</taxon>
        <taxon>Vibrio</taxon>
    </lineage>
</organism>